<reference evidence="2 3" key="1">
    <citation type="submission" date="2018-11" db="EMBL/GenBank/DDBJ databases">
        <title>Genome sequence of Apiotrichum porosum DSM 27194.</title>
        <authorList>
            <person name="Aliyu H."/>
            <person name="Gorte O."/>
            <person name="Ochsenreither K."/>
        </authorList>
    </citation>
    <scope>NUCLEOTIDE SEQUENCE [LARGE SCALE GENOMIC DNA]</scope>
    <source>
        <strain evidence="2 3">DSM 27194</strain>
    </source>
</reference>
<feature type="compositionally biased region" description="Low complexity" evidence="1">
    <location>
        <begin position="133"/>
        <end position="150"/>
    </location>
</feature>
<accession>A0A427Y5Z2</accession>
<feature type="compositionally biased region" description="Low complexity" evidence="1">
    <location>
        <begin position="159"/>
        <end position="173"/>
    </location>
</feature>
<feature type="compositionally biased region" description="Pro residues" evidence="1">
    <location>
        <begin position="123"/>
        <end position="132"/>
    </location>
</feature>
<dbReference type="EMBL" id="RSCE01000002">
    <property type="protein sequence ID" value="RSH86482.1"/>
    <property type="molecule type" value="Genomic_DNA"/>
</dbReference>
<feature type="region of interest" description="Disordered" evidence="1">
    <location>
        <begin position="1"/>
        <end position="191"/>
    </location>
</feature>
<dbReference type="InterPro" id="IPR038910">
    <property type="entry name" value="Hua1-like"/>
</dbReference>
<dbReference type="STRING" id="105984.A0A427Y5Z2"/>
<sequence length="350" mass="36963">MSYASPTGAPPRPSPTVRPQRQDSSLDPTIPDEAPPAYEAVSHDYTVQAGPQRMDFSGPPPMPDRMSSHNVPLQSPVQPSPTGGFAVPGVGMGYGPTAHQTNPFAGAPPPPTNAGAAGSGLWSPPPVPPRHPASPLSPTGYPGAAYASPTTAPPPPRQQPAAAGGSQSPSPAQDATPTEAPVPGHPLLRDGNLLVYPKGHYCSKCGNTGYKRNDPKNPCTSDWRKYGKPFNGALAHSYSVAIKPGQNGTTTAANNFQRPLPKQQAAAPSRPQQQQQQQYQQQYYGGHPQPMQQQNRPVIHQTYYGGRAPPPNALVLQPGDPRIGGKLCYRCGGSGQEMSLFLFDDGPCRK</sequence>
<protein>
    <submittedName>
        <fullName evidence="2">Uncharacterized protein</fullName>
    </submittedName>
</protein>
<dbReference type="GO" id="GO:0005737">
    <property type="term" value="C:cytoplasm"/>
    <property type="evidence" value="ECO:0007669"/>
    <property type="project" value="TreeGrafter"/>
</dbReference>
<name>A0A427Y5Z2_9TREE</name>
<comment type="caution">
    <text evidence="2">The sequence shown here is derived from an EMBL/GenBank/DDBJ whole genome shotgun (WGS) entry which is preliminary data.</text>
</comment>
<organism evidence="2 3">
    <name type="scientific">Apiotrichum porosum</name>
    <dbReference type="NCBI Taxonomy" id="105984"/>
    <lineage>
        <taxon>Eukaryota</taxon>
        <taxon>Fungi</taxon>
        <taxon>Dikarya</taxon>
        <taxon>Basidiomycota</taxon>
        <taxon>Agaricomycotina</taxon>
        <taxon>Tremellomycetes</taxon>
        <taxon>Trichosporonales</taxon>
        <taxon>Trichosporonaceae</taxon>
        <taxon>Apiotrichum</taxon>
    </lineage>
</organism>
<dbReference type="RefSeq" id="XP_028479267.1">
    <property type="nucleotide sequence ID" value="XM_028620295.1"/>
</dbReference>
<dbReference type="PANTHER" id="PTHR28031:SF1">
    <property type="entry name" value="PROLINE-RICH PROTEIN HUA1"/>
    <property type="match status" value="1"/>
</dbReference>
<evidence type="ECO:0000313" key="2">
    <source>
        <dbReference type="EMBL" id="RSH86482.1"/>
    </source>
</evidence>
<keyword evidence="3" id="KW-1185">Reference proteome</keyword>
<feature type="compositionally biased region" description="Low complexity" evidence="1">
    <location>
        <begin position="263"/>
        <end position="293"/>
    </location>
</feature>
<evidence type="ECO:0000256" key="1">
    <source>
        <dbReference type="SAM" id="MobiDB-lite"/>
    </source>
</evidence>
<dbReference type="PANTHER" id="PTHR28031">
    <property type="entry name" value="PROLINE-RICH PROTEIN HUA1"/>
    <property type="match status" value="1"/>
</dbReference>
<proteinExistence type="predicted"/>
<dbReference type="AlphaFoldDB" id="A0A427Y5Z2"/>
<dbReference type="GeneID" id="39589281"/>
<dbReference type="OrthoDB" id="2405700at2759"/>
<gene>
    <name evidence="2" type="ORF">EHS24_004738</name>
</gene>
<dbReference type="PRINTS" id="PR01217">
    <property type="entry name" value="PRICHEXTENSN"/>
</dbReference>
<feature type="region of interest" description="Disordered" evidence="1">
    <location>
        <begin position="261"/>
        <end position="293"/>
    </location>
</feature>
<dbReference type="Proteomes" id="UP000279236">
    <property type="component" value="Unassembled WGS sequence"/>
</dbReference>
<feature type="compositionally biased region" description="Polar residues" evidence="1">
    <location>
        <begin position="68"/>
        <end position="81"/>
    </location>
</feature>
<evidence type="ECO:0000313" key="3">
    <source>
        <dbReference type="Proteomes" id="UP000279236"/>
    </source>
</evidence>
<feature type="compositionally biased region" description="Polar residues" evidence="1">
    <location>
        <begin position="17"/>
        <end position="27"/>
    </location>
</feature>